<organism evidence="1">
    <name type="scientific">uncultured Caudovirales phage</name>
    <dbReference type="NCBI Taxonomy" id="2100421"/>
    <lineage>
        <taxon>Viruses</taxon>
        <taxon>Duplodnaviria</taxon>
        <taxon>Heunggongvirae</taxon>
        <taxon>Uroviricota</taxon>
        <taxon>Caudoviricetes</taxon>
        <taxon>Peduoviridae</taxon>
        <taxon>Maltschvirus</taxon>
        <taxon>Maltschvirus maltsch</taxon>
    </lineage>
</organism>
<accession>A0A6J5L6R8</accession>
<dbReference type="EMBL" id="LR798276">
    <property type="protein sequence ID" value="CAB5218879.1"/>
    <property type="molecule type" value="Genomic_DNA"/>
</dbReference>
<dbReference type="InterPro" id="IPR036397">
    <property type="entry name" value="RNaseH_sf"/>
</dbReference>
<protein>
    <submittedName>
        <fullName evidence="1">Uncharacterized protein</fullName>
    </submittedName>
</protein>
<dbReference type="GO" id="GO:0003676">
    <property type="term" value="F:nucleic acid binding"/>
    <property type="evidence" value="ECO:0007669"/>
    <property type="project" value="InterPro"/>
</dbReference>
<evidence type="ECO:0000313" key="2">
    <source>
        <dbReference type="EMBL" id="CAB5218879.1"/>
    </source>
</evidence>
<gene>
    <name evidence="1" type="ORF">UFOVP110_25</name>
    <name evidence="2" type="ORF">UFOVP223_5</name>
</gene>
<dbReference type="Gene3D" id="3.30.420.10">
    <property type="entry name" value="Ribonuclease H-like superfamily/Ribonuclease H"/>
    <property type="match status" value="1"/>
</dbReference>
<reference evidence="1" key="1">
    <citation type="submission" date="2020-04" db="EMBL/GenBank/DDBJ databases">
        <authorList>
            <person name="Chiriac C."/>
            <person name="Salcher M."/>
            <person name="Ghai R."/>
            <person name="Kavagutti S V."/>
        </authorList>
    </citation>
    <scope>NUCLEOTIDE SEQUENCE</scope>
</reference>
<name>A0A6J5L6R8_9CAUD</name>
<sequence length="202" mass="22638">MKCKEFDGGLQSNHEISIGIDQSLSGFALSAVSIELPTQHITWVYKSPFTGVQRLDDIQTFMYEKLEWLRARGNSVKDIAMEGTVLASHSALVLGELSATVKLFLFDHFLDDNHHLGKAEPHLKTPLQIPPMTLKKYATGKGTSKKQEMLLQIYKRWGVEFNDDNAADAYSLGRLATGSHIDAVEKAVVEQIKDIKYRDFIA</sequence>
<evidence type="ECO:0000313" key="1">
    <source>
        <dbReference type="EMBL" id="CAB4128320.1"/>
    </source>
</evidence>
<dbReference type="EMBL" id="LR796220">
    <property type="protein sequence ID" value="CAB4128320.1"/>
    <property type="molecule type" value="Genomic_DNA"/>
</dbReference>
<proteinExistence type="predicted"/>